<name>A0A9Q3W497_9GAMM</name>
<feature type="signal peptide" evidence="1">
    <location>
        <begin position="1"/>
        <end position="18"/>
    </location>
</feature>
<keyword evidence="3" id="KW-1185">Reference proteome</keyword>
<dbReference type="Proteomes" id="UP001107961">
    <property type="component" value="Unassembled WGS sequence"/>
</dbReference>
<protein>
    <submittedName>
        <fullName evidence="2">DUF3299 domain-containing protein</fullName>
    </submittedName>
</protein>
<evidence type="ECO:0000256" key="1">
    <source>
        <dbReference type="SAM" id="SignalP"/>
    </source>
</evidence>
<organism evidence="2 3">
    <name type="scientific">Alloalcanivorax xenomutans</name>
    <dbReference type="NCBI Taxonomy" id="1094342"/>
    <lineage>
        <taxon>Bacteria</taxon>
        <taxon>Pseudomonadati</taxon>
        <taxon>Pseudomonadota</taxon>
        <taxon>Gammaproteobacteria</taxon>
        <taxon>Oceanospirillales</taxon>
        <taxon>Alcanivoracaceae</taxon>
        <taxon>Alloalcanivorax</taxon>
    </lineage>
</organism>
<dbReference type="EMBL" id="JAJVKT010000004">
    <property type="protein sequence ID" value="MCE7507803.1"/>
    <property type="molecule type" value="Genomic_DNA"/>
</dbReference>
<dbReference type="Gene3D" id="2.40.50.870">
    <property type="entry name" value="Protein of unknown function (DUF3299)"/>
    <property type="match status" value="1"/>
</dbReference>
<evidence type="ECO:0000313" key="2">
    <source>
        <dbReference type="EMBL" id="MCE7507803.1"/>
    </source>
</evidence>
<dbReference type="AlphaFoldDB" id="A0A9Q3W497"/>
<evidence type="ECO:0000313" key="3">
    <source>
        <dbReference type="Proteomes" id="UP001107961"/>
    </source>
</evidence>
<reference evidence="2" key="1">
    <citation type="submission" date="2022-01" db="EMBL/GenBank/DDBJ databases">
        <authorList>
            <person name="Karlyshev A.V."/>
            <person name="Jaspars M."/>
        </authorList>
    </citation>
    <scope>NUCLEOTIDE SEQUENCE</scope>
    <source>
        <strain evidence="2">AGSA3-2</strain>
    </source>
</reference>
<accession>A0A9Q3W497</accession>
<comment type="caution">
    <text evidence="2">The sequence shown here is derived from an EMBL/GenBank/DDBJ whole genome shotgun (WGS) entry which is preliminary data.</text>
</comment>
<keyword evidence="1" id="KW-0732">Signal</keyword>
<gene>
    <name evidence="2" type="ORF">LZG35_04085</name>
</gene>
<dbReference type="KEGG" id="axe:P40_14025"/>
<feature type="chain" id="PRO_5040221974" evidence="1">
    <location>
        <begin position="19"/>
        <end position="174"/>
    </location>
</feature>
<dbReference type="InterPro" id="IPR021727">
    <property type="entry name" value="DUF3299"/>
</dbReference>
<dbReference type="Pfam" id="PF11736">
    <property type="entry name" value="DUF3299"/>
    <property type="match status" value="1"/>
</dbReference>
<dbReference type="RefSeq" id="WP_167374855.1">
    <property type="nucleotide sequence ID" value="NZ_CP012331.1"/>
</dbReference>
<proteinExistence type="predicted"/>
<sequence length="174" mass="19252">MRFALVVVLAMLTLAARAAPVTLEWDHLIPEDWNPEKEVNELAERINRTEDEDPEAMSIMDDIQALWNSAPLQQSLDDKDIRLTGFGVPLEGDADHVREFLLVPYFGACIHAPPPPRNQIILVRTSGKGVPLDAIMGALQVTGTLKVTPEETEYGQAGYSMKASDVKIISEPLY</sequence>